<name>A0A7S8IGV2_9CHLR</name>
<evidence type="ECO:0000259" key="2">
    <source>
        <dbReference type="PROSITE" id="PS50006"/>
    </source>
</evidence>
<dbReference type="PROSITE" id="PS50006">
    <property type="entry name" value="FHA_DOMAIN"/>
    <property type="match status" value="1"/>
</dbReference>
<dbReference type="SMART" id="SM00240">
    <property type="entry name" value="FHA"/>
    <property type="match status" value="1"/>
</dbReference>
<dbReference type="RefSeq" id="WP_195172571.1">
    <property type="nucleotide sequence ID" value="NZ_CP062983.1"/>
</dbReference>
<proteinExistence type="predicted"/>
<dbReference type="AlphaFoldDB" id="A0A7S8IGV2"/>
<keyword evidence="4" id="KW-1185">Reference proteome</keyword>
<organism evidence="3 4">
    <name type="scientific">Phototrophicus methaneseepsis</name>
    <dbReference type="NCBI Taxonomy" id="2710758"/>
    <lineage>
        <taxon>Bacteria</taxon>
        <taxon>Bacillati</taxon>
        <taxon>Chloroflexota</taxon>
        <taxon>Candidatus Thermofontia</taxon>
        <taxon>Phototrophicales</taxon>
        <taxon>Phototrophicaceae</taxon>
        <taxon>Phototrophicus</taxon>
    </lineage>
</organism>
<accession>A0A7S8IGV2</accession>
<dbReference type="SUPFAM" id="SSF49879">
    <property type="entry name" value="SMAD/FHA domain"/>
    <property type="match status" value="1"/>
</dbReference>
<dbReference type="PANTHER" id="PTHR23308">
    <property type="entry name" value="NUCLEAR INHIBITOR OF PROTEIN PHOSPHATASE-1"/>
    <property type="match status" value="1"/>
</dbReference>
<evidence type="ECO:0000313" key="3">
    <source>
        <dbReference type="EMBL" id="QPC84508.1"/>
    </source>
</evidence>
<dbReference type="Gene3D" id="2.60.200.20">
    <property type="match status" value="1"/>
</dbReference>
<sequence length="170" mass="19280">MAVADDDNKVGNDASSHEDAIVTSQDLESKKKQTEYLNLPQDNEPMQERPPGPGTSYLTDNWRLRFIMGNEIKVVPIQDTIVIGRVLDNETSIGFDLTPYGAYHYGVSRKHAVLTLFDGSLYLEDLGSTNGTRINGFQLTPRQKYRLRDADELEFARLRTIIRFEKPKTS</sequence>
<dbReference type="EMBL" id="CP062983">
    <property type="protein sequence ID" value="QPC84508.1"/>
    <property type="molecule type" value="Genomic_DNA"/>
</dbReference>
<feature type="region of interest" description="Disordered" evidence="1">
    <location>
        <begin position="1"/>
        <end position="55"/>
    </location>
</feature>
<evidence type="ECO:0000256" key="1">
    <source>
        <dbReference type="SAM" id="MobiDB-lite"/>
    </source>
</evidence>
<dbReference type="Pfam" id="PF00498">
    <property type="entry name" value="FHA"/>
    <property type="match status" value="1"/>
</dbReference>
<dbReference type="InterPro" id="IPR008984">
    <property type="entry name" value="SMAD_FHA_dom_sf"/>
</dbReference>
<dbReference type="KEGG" id="pmet:G4Y79_09070"/>
<evidence type="ECO:0000313" key="4">
    <source>
        <dbReference type="Proteomes" id="UP000594468"/>
    </source>
</evidence>
<dbReference type="InterPro" id="IPR000253">
    <property type="entry name" value="FHA_dom"/>
</dbReference>
<dbReference type="Proteomes" id="UP000594468">
    <property type="component" value="Chromosome"/>
</dbReference>
<feature type="compositionally biased region" description="Basic and acidic residues" evidence="1">
    <location>
        <begin position="1"/>
        <end position="20"/>
    </location>
</feature>
<dbReference type="InterPro" id="IPR050923">
    <property type="entry name" value="Cell_Proc_Reg/RNA_Proc"/>
</dbReference>
<feature type="domain" description="FHA" evidence="2">
    <location>
        <begin position="81"/>
        <end position="139"/>
    </location>
</feature>
<reference evidence="3 4" key="1">
    <citation type="submission" date="2020-02" db="EMBL/GenBank/DDBJ databases">
        <authorList>
            <person name="Zheng R.K."/>
            <person name="Sun C.M."/>
        </authorList>
    </citation>
    <scope>NUCLEOTIDE SEQUENCE [LARGE SCALE GENOMIC DNA]</scope>
    <source>
        <strain evidence="4">rifampicinis</strain>
    </source>
</reference>
<dbReference type="CDD" id="cd00060">
    <property type="entry name" value="FHA"/>
    <property type="match status" value="1"/>
</dbReference>
<protein>
    <submittedName>
        <fullName evidence="3">FHA domain-containing protein</fullName>
    </submittedName>
</protein>
<gene>
    <name evidence="3" type="ORF">G4Y79_09070</name>
</gene>